<feature type="compositionally biased region" description="Polar residues" evidence="10">
    <location>
        <begin position="1582"/>
        <end position="1594"/>
    </location>
</feature>
<feature type="compositionally biased region" description="Polar residues" evidence="10">
    <location>
        <begin position="48"/>
        <end position="88"/>
    </location>
</feature>
<dbReference type="FunFam" id="3.30.160.60:FF:000145">
    <property type="entry name" value="Zinc finger protein 574"/>
    <property type="match status" value="1"/>
</dbReference>
<keyword evidence="4 9" id="KW-0863">Zinc-finger</keyword>
<dbReference type="InterPro" id="IPR051969">
    <property type="entry name" value="Zinc-finger_DNA-bd_regulators"/>
</dbReference>
<feature type="compositionally biased region" description="Polar residues" evidence="10">
    <location>
        <begin position="1510"/>
        <end position="1545"/>
    </location>
</feature>
<feature type="compositionally biased region" description="Polar residues" evidence="10">
    <location>
        <begin position="433"/>
        <end position="453"/>
    </location>
</feature>
<evidence type="ECO:0000259" key="11">
    <source>
        <dbReference type="PROSITE" id="PS50157"/>
    </source>
</evidence>
<dbReference type="Pfam" id="PF00096">
    <property type="entry name" value="zf-C2H2"/>
    <property type="match status" value="2"/>
</dbReference>
<evidence type="ECO:0000256" key="8">
    <source>
        <dbReference type="ARBA" id="ARBA00023242"/>
    </source>
</evidence>
<evidence type="ECO:0000256" key="2">
    <source>
        <dbReference type="ARBA" id="ARBA00022723"/>
    </source>
</evidence>
<dbReference type="GO" id="GO:0005634">
    <property type="term" value="C:nucleus"/>
    <property type="evidence" value="ECO:0007669"/>
    <property type="project" value="UniProtKB-SubCell"/>
</dbReference>
<evidence type="ECO:0000256" key="7">
    <source>
        <dbReference type="ARBA" id="ARBA00023163"/>
    </source>
</evidence>
<reference evidence="12 13" key="2">
    <citation type="submission" date="2019-01" db="EMBL/GenBank/DDBJ databases">
        <title>The decoding of complex shrimp genome reveals the adaptation for benthos swimmer, frequently molting mechanism and breeding impact on genome.</title>
        <authorList>
            <person name="Sun Y."/>
            <person name="Gao Y."/>
            <person name="Yu Y."/>
        </authorList>
    </citation>
    <scope>NUCLEOTIDE SEQUENCE [LARGE SCALE GENOMIC DNA]</scope>
    <source>
        <tissue evidence="12">Muscle</tissue>
    </source>
</reference>
<evidence type="ECO:0000313" key="12">
    <source>
        <dbReference type="EMBL" id="ROT85172.1"/>
    </source>
</evidence>
<feature type="region of interest" description="Disordered" evidence="10">
    <location>
        <begin position="1232"/>
        <end position="1291"/>
    </location>
</feature>
<dbReference type="OrthoDB" id="10042249at2759"/>
<protein>
    <submittedName>
        <fullName evidence="12">Shn zinc finger protein</fullName>
    </submittedName>
</protein>
<keyword evidence="7" id="KW-0804">Transcription</keyword>
<feature type="region of interest" description="Disordered" evidence="10">
    <location>
        <begin position="1332"/>
        <end position="1358"/>
    </location>
</feature>
<feature type="region of interest" description="Disordered" evidence="10">
    <location>
        <begin position="193"/>
        <end position="264"/>
    </location>
</feature>
<feature type="compositionally biased region" description="Low complexity" evidence="10">
    <location>
        <begin position="340"/>
        <end position="354"/>
    </location>
</feature>
<dbReference type="GO" id="GO:0000978">
    <property type="term" value="F:RNA polymerase II cis-regulatory region sequence-specific DNA binding"/>
    <property type="evidence" value="ECO:0007669"/>
    <property type="project" value="TreeGrafter"/>
</dbReference>
<evidence type="ECO:0000256" key="6">
    <source>
        <dbReference type="ARBA" id="ARBA00023015"/>
    </source>
</evidence>
<comment type="subcellular location">
    <subcellularLocation>
        <location evidence="1">Nucleus</location>
    </subcellularLocation>
</comment>
<feature type="domain" description="C2H2-type" evidence="11">
    <location>
        <begin position="1709"/>
        <end position="1738"/>
    </location>
</feature>
<feature type="compositionally biased region" description="Basic and acidic residues" evidence="10">
    <location>
        <begin position="606"/>
        <end position="622"/>
    </location>
</feature>
<dbReference type="InterPro" id="IPR036236">
    <property type="entry name" value="Znf_C2H2_sf"/>
</dbReference>
<dbReference type="PROSITE" id="PS50157">
    <property type="entry name" value="ZINC_FINGER_C2H2_2"/>
    <property type="match status" value="4"/>
</dbReference>
<feature type="compositionally biased region" description="Acidic residues" evidence="10">
    <location>
        <begin position="1827"/>
        <end position="1839"/>
    </location>
</feature>
<feature type="compositionally biased region" description="Acidic residues" evidence="10">
    <location>
        <begin position="1246"/>
        <end position="1282"/>
    </location>
</feature>
<dbReference type="EMBL" id="QCYY01000413">
    <property type="protein sequence ID" value="ROT85172.1"/>
    <property type="molecule type" value="Genomic_DNA"/>
</dbReference>
<dbReference type="PANTHER" id="PTHR45944:SF2">
    <property type="entry name" value="SCHNURRI, ISOFORM F"/>
    <property type="match status" value="1"/>
</dbReference>
<feature type="compositionally biased region" description="Polar residues" evidence="10">
    <location>
        <begin position="1791"/>
        <end position="1809"/>
    </location>
</feature>
<keyword evidence="13" id="KW-1185">Reference proteome</keyword>
<feature type="compositionally biased region" description="Basic and acidic residues" evidence="10">
    <location>
        <begin position="632"/>
        <end position="647"/>
    </location>
</feature>
<keyword evidence="6" id="KW-0805">Transcription regulation</keyword>
<feature type="region of interest" description="Disordered" evidence="10">
    <location>
        <begin position="1"/>
        <end position="171"/>
    </location>
</feature>
<keyword evidence="2" id="KW-0479">Metal-binding</keyword>
<keyword evidence="3" id="KW-0677">Repeat</keyword>
<feature type="compositionally biased region" description="Basic residues" evidence="10">
    <location>
        <begin position="89"/>
        <end position="100"/>
    </location>
</feature>
<dbReference type="SMART" id="SM00355">
    <property type="entry name" value="ZnF_C2H2"/>
    <property type="match status" value="6"/>
</dbReference>
<dbReference type="Proteomes" id="UP000283509">
    <property type="component" value="Unassembled WGS sequence"/>
</dbReference>
<feature type="region of interest" description="Disordered" evidence="10">
    <location>
        <begin position="1791"/>
        <end position="1852"/>
    </location>
</feature>
<dbReference type="GO" id="GO:0008270">
    <property type="term" value="F:zinc ion binding"/>
    <property type="evidence" value="ECO:0007669"/>
    <property type="project" value="UniProtKB-KW"/>
</dbReference>
<feature type="compositionally biased region" description="Basic and acidic residues" evidence="10">
    <location>
        <begin position="485"/>
        <end position="499"/>
    </location>
</feature>
<proteinExistence type="predicted"/>
<evidence type="ECO:0000256" key="1">
    <source>
        <dbReference type="ARBA" id="ARBA00004123"/>
    </source>
</evidence>
<feature type="domain" description="C2H2-type" evidence="11">
    <location>
        <begin position="1180"/>
        <end position="1204"/>
    </location>
</feature>
<organism evidence="12 13">
    <name type="scientific">Penaeus vannamei</name>
    <name type="common">Whiteleg shrimp</name>
    <name type="synonym">Litopenaeus vannamei</name>
    <dbReference type="NCBI Taxonomy" id="6689"/>
    <lineage>
        <taxon>Eukaryota</taxon>
        <taxon>Metazoa</taxon>
        <taxon>Ecdysozoa</taxon>
        <taxon>Arthropoda</taxon>
        <taxon>Crustacea</taxon>
        <taxon>Multicrustacea</taxon>
        <taxon>Malacostraca</taxon>
        <taxon>Eumalacostraca</taxon>
        <taxon>Eucarida</taxon>
        <taxon>Decapoda</taxon>
        <taxon>Dendrobranchiata</taxon>
        <taxon>Penaeoidea</taxon>
        <taxon>Penaeidae</taxon>
        <taxon>Penaeus</taxon>
    </lineage>
</organism>
<feature type="domain" description="C2H2-type" evidence="11">
    <location>
        <begin position="1664"/>
        <end position="1693"/>
    </location>
</feature>
<keyword evidence="8" id="KW-0539">Nucleus</keyword>
<evidence type="ECO:0000256" key="10">
    <source>
        <dbReference type="SAM" id="MobiDB-lite"/>
    </source>
</evidence>
<gene>
    <name evidence="12" type="ORF">C7M84_020689</name>
</gene>
<feature type="region of interest" description="Disordered" evidence="10">
    <location>
        <begin position="1013"/>
        <end position="1148"/>
    </location>
</feature>
<feature type="compositionally biased region" description="Basic and acidic residues" evidence="10">
    <location>
        <begin position="1031"/>
        <end position="1054"/>
    </location>
</feature>
<reference evidence="12 13" key="1">
    <citation type="submission" date="2018-04" db="EMBL/GenBank/DDBJ databases">
        <authorList>
            <person name="Zhang X."/>
            <person name="Yuan J."/>
            <person name="Li F."/>
            <person name="Xiang J."/>
        </authorList>
    </citation>
    <scope>NUCLEOTIDE SEQUENCE [LARGE SCALE GENOMIC DNA]</scope>
    <source>
        <tissue evidence="12">Muscle</tissue>
    </source>
</reference>
<feature type="region of interest" description="Disordered" evidence="10">
    <location>
        <begin position="1496"/>
        <end position="1548"/>
    </location>
</feature>
<dbReference type="GO" id="GO:0000981">
    <property type="term" value="F:DNA-binding transcription factor activity, RNA polymerase II-specific"/>
    <property type="evidence" value="ECO:0007669"/>
    <property type="project" value="TreeGrafter"/>
</dbReference>
<accession>A0A3R7PFC2</accession>
<dbReference type="InterPro" id="IPR013087">
    <property type="entry name" value="Znf_C2H2_type"/>
</dbReference>
<evidence type="ECO:0000256" key="9">
    <source>
        <dbReference type="PROSITE-ProRule" id="PRU00042"/>
    </source>
</evidence>
<sequence>MNPSGDVIYTHKKFKRATSEACDNAEQQQQNERGKKGGTEVASAGARTPSTTSQASAAGARPTTTAPQFTPTLVNGHVTAQTVASTKSNYKKHTRSRTHVRKCDGVALDNSDGTIESSDNVDGDVEDGPKSANKEGRAQQLQPADFSVSRTSIRDQLQDLPTASVSTHHDELGTLDRSKSLYKPKFHISAHYAHREERGPKGQTPPPSRQQPTPPQDAPQLDHTAISSSTYQPHTASTHGQPNQVAPSNPSRHSPSPATVSKQGLPPLDIWAANKKDEGVLTGQRNSVQTPQSANSLWKGIKSPSPELVGQHITKLIVENQAIVDTHNPLWSRRYRRQPSIGSSSSESDGSGTSKSRRSSLADLTIKNSKAPAVGSSSTAPSPAGLGPLQQQYSRERSHSVTAEAMMAESRSYSPSLPPTPHLPLAQPPVTPISASKPSISSQGHTTSYSQSAPAFTTSTMGMMDLTMVEGSRKRRSSEGPSVVRDIHKSRVTHVDDPAILRQHPQNPEGSVIKSLLLHSRATIAGTIDQKLERLECERLNQPTEGHYPCSRCGIPCRSPESLEVHLRHYCGQRLGGTGSERGTPDSVKSGDGGRWPSEQDVALDLQKKPDRTDHFERERSLSRGSSVGESSQRRGSEEENRYRPELSPRIYRSESVPEGASPPTKKRKMSDVDVSSQDRSMFLPPIFSPRGQGANKGDTGMKILEDMNKQKTSNLQLFGGEVQICDGNERKTMRIDPSQPPSPAIDICIPPQQLGGNIPKAEVSLPTSVVVTIAKSGLNSGGTMVQVESQISTSSTKTVPSLVSSSISREQPSVPTQTQSNSKAPLSTIVYNDASKFAFSPFLPYAPLLQLPNLAIPGIPTPDLGSLSFPTYPASGPVQSFLPVKNSAAQGMMGKHKVNTIHSPAAPSPSKLSPGAGIAASGQLPSGNIGNPLGNQQIQVIREKEKEQFKGSSKSPATYPALIPIGDEKVPYVPGIPGPYSQAGMVVQPPLHRIQKNPAVFAPPITASSFSPMSQAPVTLPQPPALMSPSREKGLQPPRSKDFPRSPVREHQSFHAAKVPSRQSPQLPPKEIQISRGKASVSVSFKSSERNMTPDVRLPGGSETSAFDKKVAEKSSVALDESRNDTAGRDETKDCEEFLPPRKRPDTLALKPQPYVPNSSLALIGTTLHIRTHTDLRPYACSHCTFSFKTKGNLTKHLRSKAHYKRCMEMGIVPVPTVVDESHVNEEALAMQGKMEQEQERVLEGGDDDDDDDEEEEEDEEDDGDEDDEDDEEALENDQFEDADKMDIDENCTKSEAELKREVRESKENMGLVGNPSRSGVLVMAISSCSSSSNPAFAHSSKDVKSQKLTDNAESLRDSPMDLSVRKTAVLNLSPAQDKNLAMKKPPVPRRPSYLPLMAKSSMTDLRSPVANLTSPGTPTTPIREHPSEILSPVTESSTLLKSIYNTTSRATHVSNREKLDIVIDPSKENGCNNSMLQAYIKECAVLDTTIKRQQYKDSSSDTSPDSPHNSLIPNHSGTSVSTAGAENSNEQPQKSESIQNDRGTSLDEIKREGRTENESLGVNSEQSCTSEVSSSSCTTAVNSTPQAATSRMPTPPANLTVMNNGGMDTKTAFLVPSGVVPSSLNRLGNDDGKCRCSICHKEFNRPSQLTLHMNIHYMERPYRCESCAISFRTNGHLQKHKRSVSHFNKVNRNMTFGTPSTDNPRPFKCHDCKIAFRIHGHLAKHLRSKMHIMKLECLGKLPFGTYAEIERSGANLNEIDTTDCDNSLESLQVMASRLYEKDPSKLAAWQNQQQHRVRTVSNSSTNSDDYPLQDDQDDSFAGCGNDDDTEGDEDEEISMPQDAPRLGVPGSSVGPIPTELHSPHSHGIPPIEIGSGATAGLLACHICHEKFLDLEHLSGHLYNVHKVSVTYRNS</sequence>
<feature type="compositionally biased region" description="Pro residues" evidence="10">
    <location>
        <begin position="416"/>
        <end position="431"/>
    </location>
</feature>
<dbReference type="STRING" id="6689.A0A3R7PFC2"/>
<evidence type="ECO:0000256" key="4">
    <source>
        <dbReference type="ARBA" id="ARBA00022771"/>
    </source>
</evidence>
<comment type="caution">
    <text evidence="12">The sequence shown here is derived from an EMBL/GenBank/DDBJ whole genome shotgun (WGS) entry which is preliminary data.</text>
</comment>
<feature type="region of interest" description="Disordered" evidence="10">
    <location>
        <begin position="470"/>
        <end position="507"/>
    </location>
</feature>
<dbReference type="SUPFAM" id="SSF57667">
    <property type="entry name" value="beta-beta-alpha zinc fingers"/>
    <property type="match status" value="3"/>
</dbReference>
<feature type="region of interest" description="Disordered" evidence="10">
    <location>
        <begin position="330"/>
        <end position="453"/>
    </location>
</feature>
<feature type="compositionally biased region" description="Pro residues" evidence="10">
    <location>
        <begin position="203"/>
        <end position="217"/>
    </location>
</feature>
<evidence type="ECO:0000256" key="5">
    <source>
        <dbReference type="ARBA" id="ARBA00022833"/>
    </source>
</evidence>
<keyword evidence="5" id="KW-0862">Zinc</keyword>
<feature type="region of interest" description="Disordered" evidence="10">
    <location>
        <begin position="1575"/>
        <end position="1599"/>
    </location>
</feature>
<dbReference type="Gene3D" id="3.30.160.60">
    <property type="entry name" value="Classic Zinc Finger"/>
    <property type="match status" value="3"/>
</dbReference>
<dbReference type="PROSITE" id="PS00028">
    <property type="entry name" value="ZINC_FINGER_C2H2_1"/>
    <property type="match status" value="5"/>
</dbReference>
<feature type="region of interest" description="Disordered" evidence="10">
    <location>
        <begin position="574"/>
        <end position="677"/>
    </location>
</feature>
<evidence type="ECO:0000313" key="13">
    <source>
        <dbReference type="Proteomes" id="UP000283509"/>
    </source>
</evidence>
<feature type="compositionally biased region" description="Basic and acidic residues" evidence="10">
    <location>
        <begin position="127"/>
        <end position="137"/>
    </location>
</feature>
<feature type="compositionally biased region" description="Polar residues" evidence="10">
    <location>
        <begin position="225"/>
        <end position="262"/>
    </location>
</feature>
<dbReference type="PANTHER" id="PTHR45944">
    <property type="entry name" value="SCHNURRI, ISOFORM F"/>
    <property type="match status" value="1"/>
</dbReference>
<feature type="compositionally biased region" description="Basic and acidic residues" evidence="10">
    <location>
        <begin position="1236"/>
        <end position="1245"/>
    </location>
</feature>
<feature type="domain" description="C2H2-type" evidence="11">
    <location>
        <begin position="1636"/>
        <end position="1663"/>
    </location>
</feature>
<feature type="compositionally biased region" description="Basic and acidic residues" evidence="10">
    <location>
        <begin position="1121"/>
        <end position="1147"/>
    </location>
</feature>
<evidence type="ECO:0000256" key="3">
    <source>
        <dbReference type="ARBA" id="ARBA00022737"/>
    </source>
</evidence>
<name>A0A3R7PFC2_PENVA</name>